<dbReference type="EMBL" id="GBXM01019050">
    <property type="protein sequence ID" value="JAH89527.1"/>
    <property type="molecule type" value="Transcribed_RNA"/>
</dbReference>
<reference evidence="1" key="1">
    <citation type="submission" date="2014-11" db="EMBL/GenBank/DDBJ databases">
        <authorList>
            <person name="Amaro Gonzalez C."/>
        </authorList>
    </citation>
    <scope>NUCLEOTIDE SEQUENCE</scope>
</reference>
<name>A0A0E9WGN8_ANGAN</name>
<protein>
    <submittedName>
        <fullName evidence="1">Uncharacterized protein</fullName>
    </submittedName>
</protein>
<reference evidence="1" key="2">
    <citation type="journal article" date="2015" name="Fish Shellfish Immunol.">
        <title>Early steps in the European eel (Anguilla anguilla)-Vibrio vulnificus interaction in the gills: Role of the RtxA13 toxin.</title>
        <authorList>
            <person name="Callol A."/>
            <person name="Pajuelo D."/>
            <person name="Ebbesson L."/>
            <person name="Teles M."/>
            <person name="MacKenzie S."/>
            <person name="Amaro C."/>
        </authorList>
    </citation>
    <scope>NUCLEOTIDE SEQUENCE</scope>
</reference>
<sequence>MEAKFRVISQLYKLNIPFILSTFLQQNVLVFHSAIL</sequence>
<organism evidence="1">
    <name type="scientific">Anguilla anguilla</name>
    <name type="common">European freshwater eel</name>
    <name type="synonym">Muraena anguilla</name>
    <dbReference type="NCBI Taxonomy" id="7936"/>
    <lineage>
        <taxon>Eukaryota</taxon>
        <taxon>Metazoa</taxon>
        <taxon>Chordata</taxon>
        <taxon>Craniata</taxon>
        <taxon>Vertebrata</taxon>
        <taxon>Euteleostomi</taxon>
        <taxon>Actinopterygii</taxon>
        <taxon>Neopterygii</taxon>
        <taxon>Teleostei</taxon>
        <taxon>Anguilliformes</taxon>
        <taxon>Anguillidae</taxon>
        <taxon>Anguilla</taxon>
    </lineage>
</organism>
<dbReference type="AlphaFoldDB" id="A0A0E9WGN8"/>
<evidence type="ECO:0000313" key="1">
    <source>
        <dbReference type="EMBL" id="JAH89527.1"/>
    </source>
</evidence>
<proteinExistence type="predicted"/>
<accession>A0A0E9WGN8</accession>